<name>A0ABX2ACI0_9PROT</name>
<reference evidence="1 2" key="1">
    <citation type="journal article" date="2020" name="Microorganisms">
        <title>Description of Komagataeibacter melaceti sp. nov. and Komagataeibacter melomenusus sp. nov. Isolated from Apple Cider Vinegar.</title>
        <authorList>
            <person name="Maric L."/>
            <person name="Cleenwerck I."/>
            <person name="Accetto T."/>
            <person name="Vandamme P."/>
            <person name="Trcek J."/>
        </authorList>
    </citation>
    <scope>NUCLEOTIDE SEQUENCE [LARGE SCALE GENOMIC DNA]</scope>
    <source>
        <strain evidence="1 2">AV436</strain>
    </source>
</reference>
<gene>
    <name evidence="1" type="ORF">HNW77_06115</name>
</gene>
<organism evidence="1 2">
    <name type="scientific">Komagataeibacter melomenusus</name>
    <dbReference type="NCBI Taxonomy" id="2766578"/>
    <lineage>
        <taxon>Bacteria</taxon>
        <taxon>Pseudomonadati</taxon>
        <taxon>Pseudomonadota</taxon>
        <taxon>Alphaproteobacteria</taxon>
        <taxon>Acetobacterales</taxon>
        <taxon>Acetobacteraceae</taxon>
        <taxon>Komagataeibacter</taxon>
    </lineage>
</organism>
<evidence type="ECO:0000313" key="2">
    <source>
        <dbReference type="Proteomes" id="UP000623090"/>
    </source>
</evidence>
<accession>A0ABX2ACI0</accession>
<dbReference type="Proteomes" id="UP000623090">
    <property type="component" value="Unassembled WGS sequence"/>
</dbReference>
<evidence type="ECO:0000313" key="1">
    <source>
        <dbReference type="EMBL" id="NPC65968.1"/>
    </source>
</evidence>
<comment type="caution">
    <text evidence="1">The sequence shown here is derived from an EMBL/GenBank/DDBJ whole genome shotgun (WGS) entry which is preliminary data.</text>
</comment>
<proteinExistence type="predicted"/>
<protein>
    <submittedName>
        <fullName evidence="1">Uncharacterized protein</fullName>
    </submittedName>
</protein>
<dbReference type="EMBL" id="JABJWC010000010">
    <property type="protein sequence ID" value="NPC65968.1"/>
    <property type="molecule type" value="Genomic_DNA"/>
</dbReference>
<sequence length="58" mass="6415">MTVETECFPSASFPHPSACYCLSRWGPAMDRAMIMTPPVEGGRHREDAPIWGADFMVA</sequence>
<keyword evidence="2" id="KW-1185">Reference proteome</keyword>